<evidence type="ECO:0000313" key="1">
    <source>
        <dbReference type="EMBL" id="SMO72974.1"/>
    </source>
</evidence>
<protein>
    <submittedName>
        <fullName evidence="1">Uncharacterized protein</fullName>
    </submittedName>
</protein>
<gene>
    <name evidence="1" type="ORF">SAMN06265379_10637</name>
</gene>
<sequence length="39" mass="4535">MGMQNSAYFLNFKIRFIRKVILFILQDPKPVSGIPAFSF</sequence>
<keyword evidence="2" id="KW-1185">Reference proteome</keyword>
<accession>A0A521DMN2</accession>
<reference evidence="1 2" key="1">
    <citation type="submission" date="2017-05" db="EMBL/GenBank/DDBJ databases">
        <authorList>
            <person name="Varghese N."/>
            <person name="Submissions S."/>
        </authorList>
    </citation>
    <scope>NUCLEOTIDE SEQUENCE [LARGE SCALE GENOMIC DNA]</scope>
    <source>
        <strain evidence="1 2">DSM 27040</strain>
    </source>
</reference>
<dbReference type="AlphaFoldDB" id="A0A521DMN2"/>
<dbReference type="EMBL" id="FXTB01000006">
    <property type="protein sequence ID" value="SMO72974.1"/>
    <property type="molecule type" value="Genomic_DNA"/>
</dbReference>
<organism evidence="1 2">
    <name type="scientific">Saccharicrinis carchari</name>
    <dbReference type="NCBI Taxonomy" id="1168039"/>
    <lineage>
        <taxon>Bacteria</taxon>
        <taxon>Pseudomonadati</taxon>
        <taxon>Bacteroidota</taxon>
        <taxon>Bacteroidia</taxon>
        <taxon>Marinilabiliales</taxon>
        <taxon>Marinilabiliaceae</taxon>
        <taxon>Saccharicrinis</taxon>
    </lineage>
</organism>
<proteinExistence type="predicted"/>
<dbReference type="Proteomes" id="UP000319040">
    <property type="component" value="Unassembled WGS sequence"/>
</dbReference>
<name>A0A521DMN2_SACCC</name>
<evidence type="ECO:0000313" key="2">
    <source>
        <dbReference type="Proteomes" id="UP000319040"/>
    </source>
</evidence>